<dbReference type="EMBL" id="SOZD01000003">
    <property type="protein sequence ID" value="TFF23302.1"/>
    <property type="molecule type" value="Genomic_DNA"/>
</dbReference>
<dbReference type="PANTHER" id="PTHR12788:SF10">
    <property type="entry name" value="PROTEIN-TYROSINE SULFOTRANSFERASE"/>
    <property type="match status" value="1"/>
</dbReference>
<organism evidence="2 3">
    <name type="scientific">Jiella endophytica</name>
    <dbReference type="NCBI Taxonomy" id="2558362"/>
    <lineage>
        <taxon>Bacteria</taxon>
        <taxon>Pseudomonadati</taxon>
        <taxon>Pseudomonadota</taxon>
        <taxon>Alphaproteobacteria</taxon>
        <taxon>Hyphomicrobiales</taxon>
        <taxon>Aurantimonadaceae</taxon>
        <taxon>Jiella</taxon>
    </lineage>
</organism>
<evidence type="ECO:0000313" key="2">
    <source>
        <dbReference type="EMBL" id="TFF23302.1"/>
    </source>
</evidence>
<gene>
    <name evidence="2" type="ORF">E3C22_12825</name>
</gene>
<dbReference type="InterPro" id="IPR026634">
    <property type="entry name" value="TPST-like"/>
</dbReference>
<evidence type="ECO:0000313" key="3">
    <source>
        <dbReference type="Proteomes" id="UP000298179"/>
    </source>
</evidence>
<keyword evidence="1 2" id="KW-0808">Transferase</keyword>
<name>A0A4Y8RKQ5_9HYPH</name>
<dbReference type="GO" id="GO:0008476">
    <property type="term" value="F:protein-tyrosine sulfotransferase activity"/>
    <property type="evidence" value="ECO:0007669"/>
    <property type="project" value="InterPro"/>
</dbReference>
<dbReference type="PANTHER" id="PTHR12788">
    <property type="entry name" value="PROTEIN-TYROSINE SULFOTRANSFERASE 2"/>
    <property type="match status" value="1"/>
</dbReference>
<accession>A0A4Y8RKQ5</accession>
<proteinExistence type="predicted"/>
<sequence length="348" mass="37468">MTPLDAPIILLCSERSGSNLIAKIFDAHPAVAAPGAAHLFRIMMECASRYRRGSKALRQATLELFDAKISSWAIDAWTEAERAACLAECNSAPEMAAALYAAEARAAGKRHVLLKENSAFAFLPAILGTATSPRFLFMVRDPRDMAVSWTKGPVMRGGVVRAAERWIKDQTGSLDALAGRPAGMKAAALRYEDLLADPESELRRVCGNLDLEFSADMLGFSERSRSAAVDAGRSAMWSNLGKPLLSDNAGKFRAALDDDQIALIEAVAGPLLAALGYESARPGLPAFGSYPDFASLHAALAAVEPHDKPAYLELPETERARFEAWSRLVGKMRALPRLAPEELSGKEA</sequence>
<dbReference type="InterPro" id="IPR027417">
    <property type="entry name" value="P-loop_NTPase"/>
</dbReference>
<dbReference type="Pfam" id="PF13469">
    <property type="entry name" value="Sulfotransfer_3"/>
    <property type="match status" value="1"/>
</dbReference>
<dbReference type="RefSeq" id="WP_134762408.1">
    <property type="nucleotide sequence ID" value="NZ_SOZD01000003.1"/>
</dbReference>
<dbReference type="AlphaFoldDB" id="A0A4Y8RKQ5"/>
<keyword evidence="3" id="KW-1185">Reference proteome</keyword>
<protein>
    <submittedName>
        <fullName evidence="2">Sulfotransferase</fullName>
    </submittedName>
</protein>
<comment type="caution">
    <text evidence="2">The sequence shown here is derived from an EMBL/GenBank/DDBJ whole genome shotgun (WGS) entry which is preliminary data.</text>
</comment>
<dbReference type="Proteomes" id="UP000298179">
    <property type="component" value="Unassembled WGS sequence"/>
</dbReference>
<dbReference type="OrthoDB" id="9800698at2"/>
<evidence type="ECO:0000256" key="1">
    <source>
        <dbReference type="ARBA" id="ARBA00022679"/>
    </source>
</evidence>
<dbReference type="SUPFAM" id="SSF52540">
    <property type="entry name" value="P-loop containing nucleoside triphosphate hydrolases"/>
    <property type="match status" value="1"/>
</dbReference>
<dbReference type="Gene3D" id="3.40.50.300">
    <property type="entry name" value="P-loop containing nucleotide triphosphate hydrolases"/>
    <property type="match status" value="1"/>
</dbReference>
<reference evidence="2 3" key="1">
    <citation type="submission" date="2019-03" db="EMBL/GenBank/DDBJ databases">
        <title>Jiella endophytica sp. nov., a novel endophytic bacterium isolated from root of Ficus microcarpa Linn. f.</title>
        <authorList>
            <person name="Tuo L."/>
        </authorList>
    </citation>
    <scope>NUCLEOTIDE SEQUENCE [LARGE SCALE GENOMIC DNA]</scope>
    <source>
        <strain evidence="2 3">CBS5Q-3</strain>
    </source>
</reference>